<dbReference type="PANTHER" id="PTHR22961">
    <property type="entry name" value="SER/THR PROTEIN KINASE-TRB"/>
    <property type="match status" value="1"/>
</dbReference>
<dbReference type="InterPro" id="IPR024104">
    <property type="entry name" value="Tribbles/Ser_Thr_kinase_40"/>
</dbReference>
<dbReference type="InterPro" id="IPR000719">
    <property type="entry name" value="Prot_kinase_dom"/>
</dbReference>
<dbReference type="GO" id="GO:0004672">
    <property type="term" value="F:protein kinase activity"/>
    <property type="evidence" value="ECO:0007669"/>
    <property type="project" value="InterPro"/>
</dbReference>
<reference evidence="2" key="1">
    <citation type="submission" date="2021-10" db="EMBL/GenBank/DDBJ databases">
        <title>Melipona bicolor Genome sequencing and assembly.</title>
        <authorList>
            <person name="Araujo N.S."/>
            <person name="Arias M.C."/>
        </authorList>
    </citation>
    <scope>NUCLEOTIDE SEQUENCE</scope>
    <source>
        <strain evidence="2">USP_2M_L1-L4_2017</strain>
        <tissue evidence="2">Whole body</tissue>
    </source>
</reference>
<dbReference type="AlphaFoldDB" id="A0AA40FK71"/>
<feature type="domain" description="Protein kinase" evidence="1">
    <location>
        <begin position="1"/>
        <end position="105"/>
    </location>
</feature>
<dbReference type="GO" id="GO:0031434">
    <property type="term" value="F:mitogen-activated protein kinase kinase binding"/>
    <property type="evidence" value="ECO:0007669"/>
    <property type="project" value="TreeGrafter"/>
</dbReference>
<keyword evidence="3" id="KW-1185">Reference proteome</keyword>
<dbReference type="InterPro" id="IPR011009">
    <property type="entry name" value="Kinase-like_dom_sf"/>
</dbReference>
<dbReference type="GO" id="GO:0005524">
    <property type="term" value="F:ATP binding"/>
    <property type="evidence" value="ECO:0007669"/>
    <property type="project" value="InterPro"/>
</dbReference>
<dbReference type="GO" id="GO:0032436">
    <property type="term" value="P:positive regulation of proteasomal ubiquitin-dependent protein catabolic process"/>
    <property type="evidence" value="ECO:0007669"/>
    <property type="project" value="TreeGrafter"/>
</dbReference>
<dbReference type="PANTHER" id="PTHR22961:SF13">
    <property type="entry name" value="TRIBBLES"/>
    <property type="match status" value="1"/>
</dbReference>
<organism evidence="2 3">
    <name type="scientific">Melipona bicolor</name>
    <dbReference type="NCBI Taxonomy" id="60889"/>
    <lineage>
        <taxon>Eukaryota</taxon>
        <taxon>Metazoa</taxon>
        <taxon>Ecdysozoa</taxon>
        <taxon>Arthropoda</taxon>
        <taxon>Hexapoda</taxon>
        <taxon>Insecta</taxon>
        <taxon>Pterygota</taxon>
        <taxon>Neoptera</taxon>
        <taxon>Endopterygota</taxon>
        <taxon>Hymenoptera</taxon>
        <taxon>Apocrita</taxon>
        <taxon>Aculeata</taxon>
        <taxon>Apoidea</taxon>
        <taxon>Anthophila</taxon>
        <taxon>Apidae</taxon>
        <taxon>Melipona</taxon>
    </lineage>
</organism>
<dbReference type="EMBL" id="JAHYIQ010000032">
    <property type="protein sequence ID" value="KAK1120160.1"/>
    <property type="molecule type" value="Genomic_DNA"/>
</dbReference>
<comment type="caution">
    <text evidence="2">The sequence shown here is derived from an EMBL/GenBank/DDBJ whole genome shotgun (WGS) entry which is preliminary data.</text>
</comment>
<evidence type="ECO:0000313" key="3">
    <source>
        <dbReference type="Proteomes" id="UP001177670"/>
    </source>
</evidence>
<dbReference type="GO" id="GO:0005634">
    <property type="term" value="C:nucleus"/>
    <property type="evidence" value="ECO:0007669"/>
    <property type="project" value="TreeGrafter"/>
</dbReference>
<evidence type="ECO:0000313" key="2">
    <source>
        <dbReference type="EMBL" id="KAK1120160.1"/>
    </source>
</evidence>
<dbReference type="Gene3D" id="1.10.510.10">
    <property type="entry name" value="Transferase(Phosphotransferase) domain 1"/>
    <property type="match status" value="1"/>
</dbReference>
<dbReference type="Proteomes" id="UP001177670">
    <property type="component" value="Unassembled WGS sequence"/>
</dbReference>
<accession>A0AA40FK71</accession>
<dbReference type="PROSITE" id="PS50011">
    <property type="entry name" value="PROTEIN_KINASE_DOM"/>
    <property type="match status" value="1"/>
</dbReference>
<evidence type="ECO:0000259" key="1">
    <source>
        <dbReference type="PROSITE" id="PS50011"/>
    </source>
</evidence>
<sequence length="105" mass="11897">MKIRGVDRGRQSCEALLQAHYDWKAPGAASGVAGVVEASGGRRYLLLEGHHGDLHAYVRARRRLREPEARRLFRQAARAVATCHEYGVVLRNLKLRKFVFADETR</sequence>
<dbReference type="SUPFAM" id="SSF56112">
    <property type="entry name" value="Protein kinase-like (PK-like)"/>
    <property type="match status" value="1"/>
</dbReference>
<proteinExistence type="predicted"/>
<protein>
    <recommendedName>
        <fullName evidence="1">Protein kinase domain-containing protein</fullName>
    </recommendedName>
</protein>
<name>A0AA40FK71_9HYME</name>
<gene>
    <name evidence="2" type="ORF">K0M31_012532</name>
</gene>